<comment type="caution">
    <text evidence="2">The sequence shown here is derived from an EMBL/GenBank/DDBJ whole genome shotgun (WGS) entry which is preliminary data.</text>
</comment>
<protein>
    <submittedName>
        <fullName evidence="2">Uncharacterized protein</fullName>
    </submittedName>
</protein>
<dbReference type="EMBL" id="LAZR01003787">
    <property type="protein sequence ID" value="KKN14739.1"/>
    <property type="molecule type" value="Genomic_DNA"/>
</dbReference>
<name>A0A0F9N9T1_9ZZZZ</name>
<organism evidence="2">
    <name type="scientific">marine sediment metagenome</name>
    <dbReference type="NCBI Taxonomy" id="412755"/>
    <lineage>
        <taxon>unclassified sequences</taxon>
        <taxon>metagenomes</taxon>
        <taxon>ecological metagenomes</taxon>
    </lineage>
</organism>
<dbReference type="AlphaFoldDB" id="A0A0F9N9T1"/>
<sequence>MPQIEGTVQQIFTGAGVFKAGPNKGKAWQRWGFKIDDETTIGTFDAKAGGVVQEGNTYAFEAEADDQGRWNLVKGTIPRLVGGAPKPSGNGKPTPTDRDTSIRQAVAMKEASHYISQRLQPTILEDLAKSLNDEMSLVGKAFNAIDLMLRWGEVKKGEEETPF</sequence>
<gene>
    <name evidence="2" type="ORF">LCGC14_0992920</name>
</gene>
<accession>A0A0F9N9T1</accession>
<proteinExistence type="predicted"/>
<feature type="region of interest" description="Disordered" evidence="1">
    <location>
        <begin position="79"/>
        <end position="99"/>
    </location>
</feature>
<reference evidence="2" key="1">
    <citation type="journal article" date="2015" name="Nature">
        <title>Complex archaea that bridge the gap between prokaryotes and eukaryotes.</title>
        <authorList>
            <person name="Spang A."/>
            <person name="Saw J.H."/>
            <person name="Jorgensen S.L."/>
            <person name="Zaremba-Niedzwiedzka K."/>
            <person name="Martijn J."/>
            <person name="Lind A.E."/>
            <person name="van Eijk R."/>
            <person name="Schleper C."/>
            <person name="Guy L."/>
            <person name="Ettema T.J."/>
        </authorList>
    </citation>
    <scope>NUCLEOTIDE SEQUENCE</scope>
</reference>
<evidence type="ECO:0000256" key="1">
    <source>
        <dbReference type="SAM" id="MobiDB-lite"/>
    </source>
</evidence>
<evidence type="ECO:0000313" key="2">
    <source>
        <dbReference type="EMBL" id="KKN14739.1"/>
    </source>
</evidence>